<dbReference type="Gene3D" id="3.40.50.300">
    <property type="entry name" value="P-loop containing nucleotide triphosphate hydrolases"/>
    <property type="match status" value="1"/>
</dbReference>
<comment type="pathway">
    <text evidence="18">Cofactor biosynthesis; coenzyme A biosynthesis; CoA from (R)-pantothenate: step 5/5.</text>
</comment>
<dbReference type="PROSITE" id="PS51219">
    <property type="entry name" value="DPCK"/>
    <property type="match status" value="1"/>
</dbReference>
<evidence type="ECO:0000256" key="10">
    <source>
        <dbReference type="ARBA" id="ARBA00022777"/>
    </source>
</evidence>
<dbReference type="HOGENOM" id="CLU_027827_2_1_1"/>
<dbReference type="GO" id="GO:0004140">
    <property type="term" value="F:dephospho-CoA kinase activity"/>
    <property type="evidence" value="ECO:0007669"/>
    <property type="project" value="UniProtKB-EC"/>
</dbReference>
<evidence type="ECO:0000256" key="5">
    <source>
        <dbReference type="ARBA" id="ARBA00022490"/>
    </source>
</evidence>
<name>J3JW50_DENPD</name>
<dbReference type="SUPFAM" id="SSF52374">
    <property type="entry name" value="Nucleotidylyl transferase"/>
    <property type="match status" value="1"/>
</dbReference>
<evidence type="ECO:0000256" key="12">
    <source>
        <dbReference type="ARBA" id="ARBA00023128"/>
    </source>
</evidence>
<protein>
    <recommendedName>
        <fullName evidence="21">Bifunctional coenzyme A synthase</fullName>
        <ecNumber evidence="20">2.7.1.24</ecNumber>
        <ecNumber evidence="4">2.7.7.3</ecNumber>
    </recommendedName>
</protein>
<keyword evidence="6" id="KW-0597">Phosphoprotein</keyword>
<comment type="catalytic activity">
    <reaction evidence="15">
        <text>3'-dephospho-CoA + ATP = ADP + CoA + H(+)</text>
        <dbReference type="Rhea" id="RHEA:18245"/>
        <dbReference type="ChEBI" id="CHEBI:15378"/>
        <dbReference type="ChEBI" id="CHEBI:30616"/>
        <dbReference type="ChEBI" id="CHEBI:57287"/>
        <dbReference type="ChEBI" id="CHEBI:57328"/>
        <dbReference type="ChEBI" id="CHEBI:456216"/>
        <dbReference type="EC" id="2.7.1.24"/>
    </reaction>
    <physiologicalReaction direction="left-to-right" evidence="15">
        <dbReference type="Rhea" id="RHEA:18246"/>
    </physiologicalReaction>
</comment>
<dbReference type="CDD" id="cd02022">
    <property type="entry name" value="DPCK"/>
    <property type="match status" value="1"/>
</dbReference>
<feature type="domain" description="Cytidyltransferase-like" evidence="22">
    <location>
        <begin position="156"/>
        <end position="295"/>
    </location>
</feature>
<dbReference type="NCBIfam" id="TIGR00152">
    <property type="entry name" value="dephospho-CoA kinase"/>
    <property type="match status" value="1"/>
</dbReference>
<evidence type="ECO:0000256" key="3">
    <source>
        <dbReference type="ARBA" id="ARBA00011245"/>
    </source>
</evidence>
<evidence type="ECO:0000256" key="2">
    <source>
        <dbReference type="ARBA" id="ARBA00004496"/>
    </source>
</evidence>
<dbReference type="FunFam" id="3.40.50.300:FF:000899">
    <property type="entry name" value="Bifunctional coenzyme A synthase"/>
    <property type="match status" value="1"/>
</dbReference>
<evidence type="ECO:0000256" key="17">
    <source>
        <dbReference type="ARBA" id="ARBA00060565"/>
    </source>
</evidence>
<comment type="catalytic activity">
    <reaction evidence="14">
        <text>(R)-4'-phosphopantetheine + ATP + H(+) = 3'-dephospho-CoA + diphosphate</text>
        <dbReference type="Rhea" id="RHEA:19801"/>
        <dbReference type="ChEBI" id="CHEBI:15378"/>
        <dbReference type="ChEBI" id="CHEBI:30616"/>
        <dbReference type="ChEBI" id="CHEBI:33019"/>
        <dbReference type="ChEBI" id="CHEBI:57328"/>
        <dbReference type="ChEBI" id="CHEBI:61723"/>
        <dbReference type="EC" id="2.7.7.3"/>
    </reaction>
    <physiologicalReaction direction="left-to-right" evidence="14">
        <dbReference type="Rhea" id="RHEA:19802"/>
    </physiologicalReaction>
</comment>
<evidence type="ECO:0000256" key="21">
    <source>
        <dbReference type="ARBA" id="ARBA00067394"/>
    </source>
</evidence>
<dbReference type="Pfam" id="PF01467">
    <property type="entry name" value="CTP_transf_like"/>
    <property type="match status" value="1"/>
</dbReference>
<dbReference type="PANTHER" id="PTHR10695:SF46">
    <property type="entry name" value="BIFUNCTIONAL COENZYME A SYNTHASE-RELATED"/>
    <property type="match status" value="1"/>
</dbReference>
<dbReference type="Gene3D" id="3.40.50.620">
    <property type="entry name" value="HUPs"/>
    <property type="match status" value="1"/>
</dbReference>
<dbReference type="GO" id="GO:0004595">
    <property type="term" value="F:pantetheine-phosphate adenylyltransferase activity"/>
    <property type="evidence" value="ECO:0007669"/>
    <property type="project" value="UniProtKB-EC"/>
</dbReference>
<comment type="function">
    <text evidence="16">Bifunctional enzyme that catalyzes the fourth and fifth sequential steps of CoA biosynthetic pathway. The fourth reaction is catalyzed by the phosphopantetheine adenylyltransferase, coded by the coaD domain; the fifth reaction is catalyzed by the dephospho-CoA kinase, coded by the coaE domain. May act as a point of CoA biosynthesis regulation.</text>
</comment>
<evidence type="ECO:0000256" key="16">
    <source>
        <dbReference type="ARBA" id="ARBA00059677"/>
    </source>
</evidence>
<dbReference type="NCBIfam" id="NF001985">
    <property type="entry name" value="PRK00777.1"/>
    <property type="match status" value="1"/>
</dbReference>
<evidence type="ECO:0000256" key="19">
    <source>
        <dbReference type="ARBA" id="ARBA00061673"/>
    </source>
</evidence>
<keyword evidence="9" id="KW-0547">Nucleotide-binding</keyword>
<evidence type="ECO:0000256" key="20">
    <source>
        <dbReference type="ARBA" id="ARBA00066359"/>
    </source>
</evidence>
<comment type="pathway">
    <text evidence="17">Cofactor biosynthesis; coenzyme A biosynthesis; CoA from (R)-pantothenate: step 4/5.</text>
</comment>
<evidence type="ECO:0000256" key="11">
    <source>
        <dbReference type="ARBA" id="ARBA00022840"/>
    </source>
</evidence>
<comment type="similarity">
    <text evidence="19">In the central section; belongs to the eukaryotic CoaD family.</text>
</comment>
<dbReference type="GO" id="GO:0005759">
    <property type="term" value="C:mitochondrial matrix"/>
    <property type="evidence" value="ECO:0007669"/>
    <property type="project" value="UniProtKB-SubCell"/>
</dbReference>
<evidence type="ECO:0000256" key="15">
    <source>
        <dbReference type="ARBA" id="ARBA00051912"/>
    </source>
</evidence>
<dbReference type="GO" id="GO:0005524">
    <property type="term" value="F:ATP binding"/>
    <property type="evidence" value="ECO:0007669"/>
    <property type="project" value="UniProtKB-KW"/>
</dbReference>
<organism evidence="23">
    <name type="scientific">Dendroctonus ponderosae</name>
    <name type="common">Mountain pine beetle</name>
    <dbReference type="NCBI Taxonomy" id="77166"/>
    <lineage>
        <taxon>Eukaryota</taxon>
        <taxon>Metazoa</taxon>
        <taxon>Ecdysozoa</taxon>
        <taxon>Arthropoda</taxon>
        <taxon>Hexapoda</taxon>
        <taxon>Insecta</taxon>
        <taxon>Pterygota</taxon>
        <taxon>Neoptera</taxon>
        <taxon>Endopterygota</taxon>
        <taxon>Coleoptera</taxon>
        <taxon>Polyphaga</taxon>
        <taxon>Cucujiformia</taxon>
        <taxon>Curculionidae</taxon>
        <taxon>Scolytinae</taxon>
        <taxon>Dendroctonus</taxon>
    </lineage>
</organism>
<reference evidence="23" key="1">
    <citation type="journal article" date="2012" name="Insect Biochem. Mol. Biol.">
        <title>Transcriptome and full-length cDNA resources for the mountain pine beetle, Dendroctonus ponderosae Hopkins, a major insect pest of pine forests.</title>
        <authorList>
            <person name="Keeling C.I."/>
            <person name="Henderson H."/>
            <person name="Li M."/>
            <person name="Yuen M."/>
            <person name="Clark E.L."/>
            <person name="Fraser J.D."/>
            <person name="Huber D.P."/>
            <person name="Liao N.Y."/>
            <person name="Roderick Docking T."/>
            <person name="Birol I."/>
            <person name="Chan S.K."/>
            <person name="Taylor G.A."/>
            <person name="Palmquist D."/>
            <person name="Jones S.J."/>
            <person name="Bohlmann J."/>
        </authorList>
    </citation>
    <scope>NUCLEOTIDE SEQUENCE</scope>
    <source>
        <tissue evidence="23">Midgut and adhering fatbody of emerged adults of both sexes after feeding on lodgepole pine for up to 64 h</tissue>
    </source>
</reference>
<evidence type="ECO:0000256" key="4">
    <source>
        <dbReference type="ARBA" id="ARBA00012392"/>
    </source>
</evidence>
<dbReference type="EC" id="2.7.1.24" evidence="20"/>
<evidence type="ECO:0000256" key="7">
    <source>
        <dbReference type="ARBA" id="ARBA00022679"/>
    </source>
</evidence>
<dbReference type="EMBL" id="BT127468">
    <property type="protein sequence ID" value="AEE62430.1"/>
    <property type="molecule type" value="mRNA"/>
</dbReference>
<dbReference type="KEGG" id="dpa:109545265"/>
<dbReference type="GO" id="GO:0015937">
    <property type="term" value="P:coenzyme A biosynthetic process"/>
    <property type="evidence" value="ECO:0007669"/>
    <property type="project" value="InterPro"/>
</dbReference>
<evidence type="ECO:0000256" key="1">
    <source>
        <dbReference type="ARBA" id="ARBA00004305"/>
    </source>
</evidence>
<dbReference type="SUPFAM" id="SSF52540">
    <property type="entry name" value="P-loop containing nucleoside triphosphate hydrolases"/>
    <property type="match status" value="1"/>
</dbReference>
<keyword evidence="13" id="KW-0511">Multifunctional enzyme</keyword>
<dbReference type="CDD" id="cd02164">
    <property type="entry name" value="PPAT_CoAS"/>
    <property type="match status" value="1"/>
</dbReference>
<dbReference type="InterPro" id="IPR027417">
    <property type="entry name" value="P-loop_NTPase"/>
</dbReference>
<dbReference type="OrthoDB" id="330671at2759"/>
<keyword evidence="7" id="KW-0808">Transferase</keyword>
<dbReference type="RefSeq" id="XP_019771404.2">
    <property type="nucleotide sequence ID" value="XM_019915845.2"/>
</dbReference>
<evidence type="ECO:0000256" key="13">
    <source>
        <dbReference type="ARBA" id="ARBA00023268"/>
    </source>
</evidence>
<comment type="subcellular location">
    <subcellularLocation>
        <location evidence="2">Cytoplasm</location>
    </subcellularLocation>
    <subcellularLocation>
        <location evidence="1">Mitochondrion matrix</location>
    </subcellularLocation>
</comment>
<comment type="subunit">
    <text evidence="3">Monomer.</text>
</comment>
<proteinExistence type="evidence at transcript level"/>
<evidence type="ECO:0000259" key="22">
    <source>
        <dbReference type="Pfam" id="PF01467"/>
    </source>
</evidence>
<keyword evidence="11" id="KW-0067">ATP-binding</keyword>
<keyword evidence="12" id="KW-0496">Mitochondrion</keyword>
<dbReference type="InterPro" id="IPR014729">
    <property type="entry name" value="Rossmann-like_a/b/a_fold"/>
</dbReference>
<dbReference type="PANTHER" id="PTHR10695">
    <property type="entry name" value="DEPHOSPHO-COA KINASE-RELATED"/>
    <property type="match status" value="1"/>
</dbReference>
<keyword evidence="10" id="KW-0418">Kinase</keyword>
<evidence type="ECO:0000256" key="18">
    <source>
        <dbReference type="ARBA" id="ARBA00060696"/>
    </source>
</evidence>
<evidence type="ECO:0000256" key="8">
    <source>
        <dbReference type="ARBA" id="ARBA00022695"/>
    </source>
</evidence>
<evidence type="ECO:0000313" key="23">
    <source>
        <dbReference type="EMBL" id="AEE62430.1"/>
    </source>
</evidence>
<dbReference type="InterPro" id="IPR004821">
    <property type="entry name" value="Cyt_trans-like"/>
</dbReference>
<dbReference type="AlphaFoldDB" id="J3JW50"/>
<dbReference type="HAMAP" id="MF_00376">
    <property type="entry name" value="Dephospho_CoA_kinase"/>
    <property type="match status" value="1"/>
</dbReference>
<keyword evidence="8" id="KW-0548">Nucleotidyltransferase</keyword>
<dbReference type="EC" id="2.7.7.3" evidence="4"/>
<evidence type="ECO:0000256" key="9">
    <source>
        <dbReference type="ARBA" id="ARBA00022741"/>
    </source>
</evidence>
<keyword evidence="5" id="KW-0963">Cytoplasm</keyword>
<dbReference type="FunFam" id="3.40.50.620:FF:000089">
    <property type="entry name" value="Bifunctional coenzyme A synthase"/>
    <property type="match status" value="1"/>
</dbReference>
<evidence type="ECO:0000256" key="14">
    <source>
        <dbReference type="ARBA" id="ARBA00051310"/>
    </source>
</evidence>
<dbReference type="InterPro" id="IPR001977">
    <property type="entry name" value="Depp_CoAkinase"/>
</dbReference>
<sequence>MLAKTGLLIVSNPKHINKLLSNVKETVKHTLYIQLLTALNEPLGSFYSHMFNTPPKLSRTIFGIYSQATRHCNNLDVRVLLTGVKSNVPQIGTRNPIDVVIFDRKYSKADIDNFMKCKLTNVSKQHRVLTVDCENVEDPEVQDDSADDQVYKHACLGGTFDRLHAAHKVLLSYAILHASEKVTVGITEENMVHSKLLWELIQDVDTRIANVEQFVMDVCPEISYNICKISDPFGPAVVDPTMDVIVVSVETVRGGEKINEIRKQKSLAELVIVPIPFIDEPDPQAREETKVSSSNQRLRLLGTLLNPLEKKNIPNKPYVIGLTGGIASGKSGVTSHLKNMGVPIIDCDKIGHQVYQKNAACYQEVISQFGKEILNSDGEIDRRVLGNLVFEKPAELTKLTDIVWPAIKDEVQRIIRKSEARVVCVEAAILTKAGWDAFCHEVWTTFVPEKEAIERLKTRNNLTEEQAKSRMAAQPSNKENIQQANVVFCPLWEVEYTKMQVEKAWDLLQIRLSGL</sequence>
<dbReference type="GeneID" id="109545265"/>
<dbReference type="Pfam" id="PF01121">
    <property type="entry name" value="CoaE"/>
    <property type="match status" value="1"/>
</dbReference>
<accession>J3JW50</accession>
<evidence type="ECO:0000256" key="6">
    <source>
        <dbReference type="ARBA" id="ARBA00022553"/>
    </source>
</evidence>